<dbReference type="EnsemblPlants" id="TuG1812G0100000405.01.T01">
    <property type="protein sequence ID" value="TuG1812G0100000405.01.T01"/>
    <property type="gene ID" value="TuG1812G0100000405.01"/>
</dbReference>
<organism evidence="1 2">
    <name type="scientific">Triticum urartu</name>
    <name type="common">Red wild einkorn</name>
    <name type="synonym">Crithodium urartu</name>
    <dbReference type="NCBI Taxonomy" id="4572"/>
    <lineage>
        <taxon>Eukaryota</taxon>
        <taxon>Viridiplantae</taxon>
        <taxon>Streptophyta</taxon>
        <taxon>Embryophyta</taxon>
        <taxon>Tracheophyta</taxon>
        <taxon>Spermatophyta</taxon>
        <taxon>Magnoliopsida</taxon>
        <taxon>Liliopsida</taxon>
        <taxon>Poales</taxon>
        <taxon>Poaceae</taxon>
        <taxon>BOP clade</taxon>
        <taxon>Pooideae</taxon>
        <taxon>Triticodae</taxon>
        <taxon>Triticeae</taxon>
        <taxon>Triticinae</taxon>
        <taxon>Triticum</taxon>
    </lineage>
</organism>
<name>A0A8R7NVZ6_TRIUA</name>
<evidence type="ECO:0000313" key="2">
    <source>
        <dbReference type="Proteomes" id="UP000015106"/>
    </source>
</evidence>
<proteinExistence type="predicted"/>
<sequence>MCPESQVAGARGYCWWHRRCMFRKRFWWSPAVRRIEDGKVSSFAGSCVMWFF</sequence>
<dbReference type="Gramene" id="TuG1812G0100000405.01.T01">
    <property type="protein sequence ID" value="TuG1812G0100000405.01.T01"/>
    <property type="gene ID" value="TuG1812G0100000405.01"/>
</dbReference>
<keyword evidence="2" id="KW-1185">Reference proteome</keyword>
<reference evidence="1" key="2">
    <citation type="submission" date="2018-03" db="EMBL/GenBank/DDBJ databases">
        <title>The Triticum urartu genome reveals the dynamic nature of wheat genome evolution.</title>
        <authorList>
            <person name="Ling H."/>
            <person name="Ma B."/>
            <person name="Shi X."/>
            <person name="Liu H."/>
            <person name="Dong L."/>
            <person name="Sun H."/>
            <person name="Cao Y."/>
            <person name="Gao Q."/>
            <person name="Zheng S."/>
            <person name="Li Y."/>
            <person name="Yu Y."/>
            <person name="Du H."/>
            <person name="Qi M."/>
            <person name="Li Y."/>
            <person name="Yu H."/>
            <person name="Cui Y."/>
            <person name="Wang N."/>
            <person name="Chen C."/>
            <person name="Wu H."/>
            <person name="Zhao Y."/>
            <person name="Zhang J."/>
            <person name="Li Y."/>
            <person name="Zhou W."/>
            <person name="Zhang B."/>
            <person name="Hu W."/>
            <person name="Eijk M."/>
            <person name="Tang J."/>
            <person name="Witsenboer H."/>
            <person name="Zhao S."/>
            <person name="Li Z."/>
            <person name="Zhang A."/>
            <person name="Wang D."/>
            <person name="Liang C."/>
        </authorList>
    </citation>
    <scope>NUCLEOTIDE SEQUENCE [LARGE SCALE GENOMIC DNA]</scope>
    <source>
        <strain evidence="1">cv. G1812</strain>
    </source>
</reference>
<protein>
    <submittedName>
        <fullName evidence="1">Uncharacterized protein</fullName>
    </submittedName>
</protein>
<reference evidence="2" key="1">
    <citation type="journal article" date="2013" name="Nature">
        <title>Draft genome of the wheat A-genome progenitor Triticum urartu.</title>
        <authorList>
            <person name="Ling H.Q."/>
            <person name="Zhao S."/>
            <person name="Liu D."/>
            <person name="Wang J."/>
            <person name="Sun H."/>
            <person name="Zhang C."/>
            <person name="Fan H."/>
            <person name="Li D."/>
            <person name="Dong L."/>
            <person name="Tao Y."/>
            <person name="Gao C."/>
            <person name="Wu H."/>
            <person name="Li Y."/>
            <person name="Cui Y."/>
            <person name="Guo X."/>
            <person name="Zheng S."/>
            <person name="Wang B."/>
            <person name="Yu K."/>
            <person name="Liang Q."/>
            <person name="Yang W."/>
            <person name="Lou X."/>
            <person name="Chen J."/>
            <person name="Feng M."/>
            <person name="Jian J."/>
            <person name="Zhang X."/>
            <person name="Luo G."/>
            <person name="Jiang Y."/>
            <person name="Liu J."/>
            <person name="Wang Z."/>
            <person name="Sha Y."/>
            <person name="Zhang B."/>
            <person name="Wu H."/>
            <person name="Tang D."/>
            <person name="Shen Q."/>
            <person name="Xue P."/>
            <person name="Zou S."/>
            <person name="Wang X."/>
            <person name="Liu X."/>
            <person name="Wang F."/>
            <person name="Yang Y."/>
            <person name="An X."/>
            <person name="Dong Z."/>
            <person name="Zhang K."/>
            <person name="Zhang X."/>
            <person name="Luo M.C."/>
            <person name="Dvorak J."/>
            <person name="Tong Y."/>
            <person name="Wang J."/>
            <person name="Yang H."/>
            <person name="Li Z."/>
            <person name="Wang D."/>
            <person name="Zhang A."/>
            <person name="Wang J."/>
        </authorList>
    </citation>
    <scope>NUCLEOTIDE SEQUENCE</scope>
    <source>
        <strain evidence="2">cv. G1812</strain>
    </source>
</reference>
<reference evidence="1" key="3">
    <citation type="submission" date="2022-06" db="UniProtKB">
        <authorList>
            <consortium name="EnsemblPlants"/>
        </authorList>
    </citation>
    <scope>IDENTIFICATION</scope>
</reference>
<dbReference type="Proteomes" id="UP000015106">
    <property type="component" value="Chromosome 1"/>
</dbReference>
<accession>A0A8R7NVZ6</accession>
<evidence type="ECO:0000313" key="1">
    <source>
        <dbReference type="EnsemblPlants" id="TuG1812G0100000405.01.T01"/>
    </source>
</evidence>
<dbReference type="AlphaFoldDB" id="A0A8R7NVZ6"/>